<dbReference type="RefSeq" id="WP_305749271.1">
    <property type="nucleotide sequence ID" value="NZ_JAUZEE010000003.1"/>
</dbReference>
<reference evidence="2 3" key="1">
    <citation type="submission" date="2023-08" db="EMBL/GenBank/DDBJ databases">
        <authorList>
            <person name="Roldan D.M."/>
            <person name="Menes R.J."/>
        </authorList>
    </citation>
    <scope>NUCLEOTIDE SEQUENCE [LARGE SCALE GENOMIC DNA]</scope>
    <source>
        <strain evidence="2 3">CCM 2812</strain>
    </source>
</reference>
<dbReference type="InterPro" id="IPR039418">
    <property type="entry name" value="LexA-like"/>
</dbReference>
<feature type="domain" description="Peptidase S24/S26A/S26B/S26C" evidence="1">
    <location>
        <begin position="2"/>
        <end position="77"/>
    </location>
</feature>
<dbReference type="Gene3D" id="2.10.109.10">
    <property type="entry name" value="Umud Fragment, subunit A"/>
    <property type="match status" value="1"/>
</dbReference>
<dbReference type="InterPro" id="IPR015927">
    <property type="entry name" value="Peptidase_S24_S26A/B/C"/>
</dbReference>
<dbReference type="InterPro" id="IPR036286">
    <property type="entry name" value="LexA/Signal_pep-like_sf"/>
</dbReference>
<dbReference type="PANTHER" id="PTHR33516:SF2">
    <property type="entry name" value="LEXA REPRESSOR-RELATED"/>
    <property type="match status" value="1"/>
</dbReference>
<comment type="caution">
    <text evidence="2">The sequence shown here is derived from an EMBL/GenBank/DDBJ whole genome shotgun (WGS) entry which is preliminary data.</text>
</comment>
<evidence type="ECO:0000313" key="3">
    <source>
        <dbReference type="Proteomes" id="UP001235760"/>
    </source>
</evidence>
<dbReference type="InterPro" id="IPR050077">
    <property type="entry name" value="LexA_repressor"/>
</dbReference>
<name>A0ABT9G398_LEPDI</name>
<gene>
    <name evidence="2" type="ORF">Q8X39_08825</name>
</gene>
<evidence type="ECO:0000259" key="1">
    <source>
        <dbReference type="Pfam" id="PF00717"/>
    </source>
</evidence>
<proteinExistence type="predicted"/>
<protein>
    <submittedName>
        <fullName evidence="2">S24 family peptidase</fullName>
    </submittedName>
</protein>
<sequence>MRGDSMRDGGILEGELVAVEQNAPTGPVDIVVALVDGEITVKTLRRDDDGKFYLEATNPAYPPIRRKTSLEVLGAVVSVCRRVRRWPPVHLRQNRGLATAQPTRTNCHARRTCGLQGGAPPPGLHGQPHAATENFACDSHLAWPLSFWLNGDGRAAACRRGSQSEGHTLLMLSAPCRPSTESKSAVRVINRAQICRWCH</sequence>
<evidence type="ECO:0000313" key="2">
    <source>
        <dbReference type="EMBL" id="MDP4300737.1"/>
    </source>
</evidence>
<dbReference type="Proteomes" id="UP001235760">
    <property type="component" value="Unassembled WGS sequence"/>
</dbReference>
<dbReference type="PANTHER" id="PTHR33516">
    <property type="entry name" value="LEXA REPRESSOR"/>
    <property type="match status" value="1"/>
</dbReference>
<dbReference type="EMBL" id="JAUZEE010000003">
    <property type="protein sequence ID" value="MDP4300737.1"/>
    <property type="molecule type" value="Genomic_DNA"/>
</dbReference>
<keyword evidence="3" id="KW-1185">Reference proteome</keyword>
<dbReference type="SUPFAM" id="SSF51306">
    <property type="entry name" value="LexA/Signal peptidase"/>
    <property type="match status" value="1"/>
</dbReference>
<organism evidence="2 3">
    <name type="scientific">Leptothrix discophora</name>
    <dbReference type="NCBI Taxonomy" id="89"/>
    <lineage>
        <taxon>Bacteria</taxon>
        <taxon>Pseudomonadati</taxon>
        <taxon>Pseudomonadota</taxon>
        <taxon>Betaproteobacteria</taxon>
        <taxon>Burkholderiales</taxon>
        <taxon>Sphaerotilaceae</taxon>
        <taxon>Leptothrix</taxon>
    </lineage>
</organism>
<dbReference type="Pfam" id="PF00717">
    <property type="entry name" value="Peptidase_S24"/>
    <property type="match status" value="1"/>
</dbReference>
<accession>A0ABT9G398</accession>
<dbReference type="CDD" id="cd06529">
    <property type="entry name" value="S24_LexA-like"/>
    <property type="match status" value="1"/>
</dbReference>